<organism evidence="11 12">
    <name type="scientific">Apiospora hydei</name>
    <dbReference type="NCBI Taxonomy" id="1337664"/>
    <lineage>
        <taxon>Eukaryota</taxon>
        <taxon>Fungi</taxon>
        <taxon>Dikarya</taxon>
        <taxon>Ascomycota</taxon>
        <taxon>Pezizomycotina</taxon>
        <taxon>Sordariomycetes</taxon>
        <taxon>Xylariomycetidae</taxon>
        <taxon>Amphisphaeriales</taxon>
        <taxon>Apiosporaceae</taxon>
        <taxon>Apiospora</taxon>
    </lineage>
</organism>
<dbReference type="InterPro" id="IPR022105">
    <property type="entry name" value="DUF3645"/>
</dbReference>
<evidence type="ECO:0000259" key="9">
    <source>
        <dbReference type="Pfam" id="PF12359"/>
    </source>
</evidence>
<name>A0ABR1WQ38_9PEZI</name>
<proteinExistence type="predicted"/>
<protein>
    <recommendedName>
        <fullName evidence="2">ubiquitinyl hydrolase 1</fullName>
        <ecNumber evidence="2">3.4.19.12</ecNumber>
    </recommendedName>
</protein>
<keyword evidence="4" id="KW-0833">Ubl conjugation pathway</keyword>
<dbReference type="Pfam" id="PF20255">
    <property type="entry name" value="DUF6606"/>
    <property type="match status" value="1"/>
</dbReference>
<dbReference type="EMBL" id="JAQQWN010000005">
    <property type="protein sequence ID" value="KAK8085132.1"/>
    <property type="molecule type" value="Genomic_DNA"/>
</dbReference>
<keyword evidence="6" id="KW-0788">Thiol protease</keyword>
<dbReference type="PANTHER" id="PTHR13367">
    <property type="entry name" value="UBIQUITIN THIOESTERASE"/>
    <property type="match status" value="1"/>
</dbReference>
<dbReference type="Pfam" id="PF12340">
    <property type="entry name" value="DUF3638"/>
    <property type="match status" value="1"/>
</dbReference>
<evidence type="ECO:0000256" key="2">
    <source>
        <dbReference type="ARBA" id="ARBA00012759"/>
    </source>
</evidence>
<evidence type="ECO:0000256" key="3">
    <source>
        <dbReference type="ARBA" id="ARBA00022670"/>
    </source>
</evidence>
<comment type="caution">
    <text evidence="11">The sequence shown here is derived from an EMBL/GenBank/DDBJ whole genome shotgun (WGS) entry which is preliminary data.</text>
</comment>
<comment type="catalytic activity">
    <reaction evidence="1">
        <text>Thiol-dependent hydrolysis of ester, thioester, amide, peptide and isopeptide bonds formed by the C-terminal Gly of ubiquitin (a 76-residue protein attached to proteins as an intracellular targeting signal).</text>
        <dbReference type="EC" id="3.4.19.12"/>
    </reaction>
</comment>
<dbReference type="GeneID" id="92043778"/>
<keyword evidence="5" id="KW-0378">Hydrolase</keyword>
<feature type="region of interest" description="Disordered" evidence="7">
    <location>
        <begin position="174"/>
        <end position="195"/>
    </location>
</feature>
<dbReference type="InterPro" id="IPR051346">
    <property type="entry name" value="OTU_Deubiquitinase"/>
</dbReference>
<evidence type="ECO:0000256" key="7">
    <source>
        <dbReference type="SAM" id="MobiDB-lite"/>
    </source>
</evidence>
<evidence type="ECO:0000259" key="8">
    <source>
        <dbReference type="Pfam" id="PF12340"/>
    </source>
</evidence>
<feature type="compositionally biased region" description="Basic and acidic residues" evidence="7">
    <location>
        <begin position="185"/>
        <end position="195"/>
    </location>
</feature>
<feature type="domain" description="DUF3645" evidence="9">
    <location>
        <begin position="2419"/>
        <end position="2447"/>
    </location>
</feature>
<dbReference type="PANTHER" id="PTHR13367:SF34">
    <property type="match status" value="1"/>
</dbReference>
<dbReference type="EC" id="3.4.19.12" evidence="2"/>
<feature type="domain" description="DUF3638" evidence="8">
    <location>
        <begin position="2063"/>
        <end position="2292"/>
    </location>
</feature>
<accession>A0ABR1WQ38</accession>
<evidence type="ECO:0000256" key="1">
    <source>
        <dbReference type="ARBA" id="ARBA00000707"/>
    </source>
</evidence>
<evidence type="ECO:0000313" key="11">
    <source>
        <dbReference type="EMBL" id="KAK8085132.1"/>
    </source>
</evidence>
<reference evidence="11 12" key="1">
    <citation type="submission" date="2023-01" db="EMBL/GenBank/DDBJ databases">
        <title>Analysis of 21 Apiospora genomes using comparative genomics revels a genus with tremendous synthesis potential of carbohydrate active enzymes and secondary metabolites.</title>
        <authorList>
            <person name="Sorensen T."/>
        </authorList>
    </citation>
    <scope>NUCLEOTIDE SEQUENCE [LARGE SCALE GENOMIC DNA]</scope>
    <source>
        <strain evidence="11 12">CBS 114990</strain>
    </source>
</reference>
<sequence length="3156" mass="356646">MDIDVDNRSALLYLIDHVFLPPKLPQEDDFTFPKNRALLKNILDALHQFGRHVAHDHVSDIQRAVGLVSTMIDCRPRLNLDERKVGDALAGLTPEGVLCFQLTGQNFGILITRQDQTVFFEQFELLASNNAVMSCQGRLGRTFPSTCISMQYSQYNASGFTSALAHCLAKLDSSTHSSCRPKSQKQGERDEERDTIDPRLSGLLSGFLRGLGAEANVVQIKKCSREEVLWDDARLPWHRSATWFSVRVTLQLIWSRKHKAPSSTPLFKSFIAFFLSTCVAQAQTLSIPDHLLYCMLAKLNRRCLKLSQLPYFENNKPNWLSCCSSVYTGAKDYLEKHWTKTQDSDKRPLPLEKLKTLSFTADSVLGIPSFKKYTSEVKLEAATSSGPGGSHSSYPFSRTEGVMPPDIGSIQNHRCLTLADFETWIATNLSSWLENNIDKQNTCQNLSQMIVSYHSIASDIYRQNPFNLSVMWLSILELWVACDKTATQQVPLLTDYDTEIPTKLLEPLLLPSLPLMKRLHDVESYLQHRQARAQPGYPSIFGKFGHPHSFAVRFYDGSSFHQAVHQEILNAAESDRIDKFAELAHEKTVYERLQSAHTRASHEKHLIPRYNHTLREEVLEEVCTNNCSKCDLETRMGNMYISVHEWPLPTNKYEANAVIFELQVPDFITAWRSVTLKLLTDMLVLKDCPSRGFENVPYGTSHYPELHKHQQDLTSRLRILSAVKPFKVAHYRQQTVPEATQQSICTPHGCQYEYYDWDDSSSFARSCSNLKAMKPTIPPSCSFANLSMFPLTHWIGGYTHSSNEIISQQSSCPANMALESFKAFGHMRSGHRLQWRNVLAQLAMPSIDFNQVETALVTFQSINEAGPCADEHSNVLRDAHSLLNDRAFALSLLQALRAAFHRVHKNWECEVSFLIYSTICTRLLVTSRDQDIREECGDFLSTIRSTTRDWALFLLARRDKTDNEHEAEDFNRRAIGMSLACCSTFFVGIDEIGVIFGPRDSVTTYLEISAIIHDHGQAYDQQNQINLRGLEAPWTTHSKEAESLSPFMVISLQSWHRVCYLFQPFLADRICQDHWCIDNAISSFWAAYAPGMEWTSGEKGYRHVMTSGCCPSPGIPNIPISYDLFEGSLLVNGRPLSRLPSEYCRSPTYQRLFGNQSLKVSPSTEFGMQFTATRLKEGAIIHFTMKNEHLIVRSCKDGSKWDFIPPEVLTGDFPESLIAPYSHWLNIGSGVLEFRHHKHPWCSSGAIWRANTSSATITLKKDDKVLIDCRSNTAVLIGGILETLENPSYITIVLDKISSEVEVDLPRYDLTFTLKPGSIDLRCNKYPGMCIDRTQSVGSLIGLKNKLVLRSVTEAHGRKALVIPFGTPQVRGDQDCHPVTAILPTETKGTEESYSGIARRTHHYYEIDTILGRVVDNGSLRSKLLLCHLHATTSHCLIDPLTSRTGTEESLRILRSAAVASFSRLDIADAEMLFSIAQLSPTRSFYPEHLMEMQNVKWNGSLHPLAQNDEIRRIAISLLQQGESCEAYFLPARSFRLPEDSNKKLVDRAMIRNSVFRVDEFGAEFFTHSHDCVYQSRDTIKSPSTRKRERRLCHVTKLLLFQDEYLTEALPDADALVNRIYSILGSEVEDASGSSDVPYGELDIHWLGHPAQAIGKNWRGIHRYLTKVKSLQPKFKLMTFFGALIFAPQADFGFIQLLVKLVNCPDVRYHQHPQHAVFTLGDGRGYEGFQILQCLERHKRHFHGTPESSRSRRHNESVHDFDRRRVRAWESKVDSLKRTFESAIREQYPSTRPVAPISSEMGIYFNVDRVMSDVHGLFQSWIRNHSLHDYLKSIAGIVVKLPQSPIPPTFCAFSFQPLPMSSQTAHVTSSRLFTSNAPELACKSLDTLEDVCFQSTRAEGRDQLSHQTSRPLIESLRGIVKEPHDARYLDELRMSFDNYRVIERGVPYSQLTLDSDTLSKRLQTNLRLCLVQVQSFEAIILASFDSHRTSVMPNSRLFFPRLSPVFILQQLNKNHWPNLPGPWRSCITNYALALTHLQRAQRMLGLVENKPDLIKEANNIGHSWNLEEFPESLLMEVESKIIIRDVQEEVAASMRESKGNRALQLNMGEGKSSVIVQIVAAYLADGERLVRVIVAKPQSKQMQHMLVTKLGGLLDRRVFFLPFSRSIAMNPAKVAHIQAQFETCRKAGGVLLVQPEELLSFKLMGLEHVGAPRTPLATFSNSMTDTGHRLIESQKYLDTLSRDIIDESDENFSVKFELVYTIGSQRPTEMSPDRWLVIQNVLTYIARYAPDVSKSHPESIQLHTVQRGQFAVLRFLKEEAGRLLLRKVARHICDYGCQGLPMSHQGSANRELIFSYITQLDVDQDTIRCVGDEKTGFSDTARNVLLLLRGLFAHGVLAFAFGQKRWRVNYGLTIRSPPTMLAVPYRAKDSPAPRSEFSHPDVVIVLTCLSYYYGGLSDDEMDTAFEHLERSDQSTTVYGEWVAGSPSLEPAFRQLEGINRKDRSQCLDKVFPALGRTKAVVDYYLAKVVFPKECMEFPSKLSASGWDLAKPRPQAVTGFSGTCDSKYVLPTDISHVDLPSQLHTNATVLSNLLRPENTVKLLGPDLSSEALLAAVVGNDTPIQVILDVGALIVDLENHEVARKWLEMTPHSGKKAAIFLSKEDEILVMDRNGFVEPFLTSSFVANTDACLVFLDEAHTRGIDLKLPDHYRAATMMGPKLTKDRLVQACMRMRKLGKGQSIILFVPMEIQQKINALIPRQNTSIQVSDVLCWSISETWADTRRSVPPWALQGLRHQRQEAIWGSKIEHGDVNTVSQDDLQDYFEDEAMSLEHRYCPAVANAREGLQGYLLDLHASERRPQIELIQAKCEQFGVTNLASATLQEEQERELAPEVEQERQVEKPSTAKPLEHLLHPDVLRMINTGELLRKSGTAFEGAFDSLRTISVNSLPDLGGFGQGLLVTTDFSRTVELDERSSPDAFQRGVQWILTFRNTPALHVMVILSPFEANALLPLIEKSPHVLLHVYLPRSNLTLPTLQHLRLQITPVPPPHWEAPADLTMRLNLFAGQLYFNSFEEYKSMCAYLGLSYIPNEGNAAASIDGFVGRAQYPDCLFTHSPTTFLQFVMANVRRDRQDVSRTHVGCMLAGEILTEADFQNASQ</sequence>
<evidence type="ECO:0000256" key="6">
    <source>
        <dbReference type="ARBA" id="ARBA00022807"/>
    </source>
</evidence>
<dbReference type="Proteomes" id="UP001433268">
    <property type="component" value="Unassembled WGS sequence"/>
</dbReference>
<gene>
    <name evidence="11" type="ORF">PG997_006403</name>
</gene>
<keyword evidence="12" id="KW-1185">Reference proteome</keyword>
<feature type="domain" description="DUF6606" evidence="10">
    <location>
        <begin position="14"/>
        <end position="278"/>
    </location>
</feature>
<dbReference type="InterPro" id="IPR022099">
    <property type="entry name" value="DUF3638"/>
</dbReference>
<evidence type="ECO:0000256" key="5">
    <source>
        <dbReference type="ARBA" id="ARBA00022801"/>
    </source>
</evidence>
<evidence type="ECO:0000313" key="12">
    <source>
        <dbReference type="Proteomes" id="UP001433268"/>
    </source>
</evidence>
<evidence type="ECO:0000259" key="10">
    <source>
        <dbReference type="Pfam" id="PF20255"/>
    </source>
</evidence>
<keyword evidence="3" id="KW-0645">Protease</keyword>
<dbReference type="RefSeq" id="XP_066669641.1">
    <property type="nucleotide sequence ID" value="XM_066810718.1"/>
</dbReference>
<dbReference type="Pfam" id="PF12359">
    <property type="entry name" value="DUF3645"/>
    <property type="match status" value="1"/>
</dbReference>
<evidence type="ECO:0000256" key="4">
    <source>
        <dbReference type="ARBA" id="ARBA00022786"/>
    </source>
</evidence>
<dbReference type="InterPro" id="IPR046541">
    <property type="entry name" value="DUF6606"/>
</dbReference>